<dbReference type="InterPro" id="IPR044972">
    <property type="entry name" value="Mot1"/>
</dbReference>
<name>A0A835QMX0_VANPL</name>
<dbReference type="GO" id="GO:0003677">
    <property type="term" value="F:DNA binding"/>
    <property type="evidence" value="ECO:0007669"/>
    <property type="project" value="InterPro"/>
</dbReference>
<dbReference type="GO" id="GO:0017025">
    <property type="term" value="F:TBP-class protein binding"/>
    <property type="evidence" value="ECO:0007669"/>
    <property type="project" value="InterPro"/>
</dbReference>
<organism evidence="2 3">
    <name type="scientific">Vanilla planifolia</name>
    <name type="common">Vanilla</name>
    <dbReference type="NCBI Taxonomy" id="51239"/>
    <lineage>
        <taxon>Eukaryota</taxon>
        <taxon>Viridiplantae</taxon>
        <taxon>Streptophyta</taxon>
        <taxon>Embryophyta</taxon>
        <taxon>Tracheophyta</taxon>
        <taxon>Spermatophyta</taxon>
        <taxon>Magnoliopsida</taxon>
        <taxon>Liliopsida</taxon>
        <taxon>Asparagales</taxon>
        <taxon>Orchidaceae</taxon>
        <taxon>Vanilloideae</taxon>
        <taxon>Vanilleae</taxon>
        <taxon>Vanilla</taxon>
    </lineage>
</organism>
<dbReference type="InterPro" id="IPR011989">
    <property type="entry name" value="ARM-like"/>
</dbReference>
<evidence type="ECO:0000313" key="3">
    <source>
        <dbReference type="Proteomes" id="UP000639772"/>
    </source>
</evidence>
<dbReference type="Gene3D" id="1.25.10.10">
    <property type="entry name" value="Leucine-rich Repeat Variant"/>
    <property type="match status" value="1"/>
</dbReference>
<dbReference type="OrthoDB" id="10252227at2759"/>
<sequence>MAQHSSLLDRLLTLLDTGSTQATRFTAARQIGDIAKSHPQDLNSLLKKVSQYLRSKNWDTRVAAAQAVGAIAENVKHTSLKDLLALIESELLEAGISDASNDIENVMSNFHPRNLTGLSFTSFDINKVLEFGSLLLASGDRNMMFQTIAIRLQQRDWPVRSKVFAVVLVSFCAYSFSCGLDVCEQFMDVSEMIRDEDLLTQKRPKRLSARELNLLKRKAKVNAKDHTKGWSEEDEFDMASSHNPVISHSSLDLPIADKDFVDAIVQEDGNEHEEGGRWPFQLFVDQLIHDMFDPIWEVRHGSIMALREILTHQGACAGVISPEVFLDKSWSFDTDDIKLSQPLSDSKEIDLNIQLSVEEHEPELKRPKFESTPFHSESKLCSLGSFDMQVNHNDDINIHGGVCNADIALNSDVGGFHVKVEMESSSDGLDGTVDGASVGSTLENISICKSDLLSNSSVNSKLMKLMKLLAIFLDEELGTVARLCYQIFVRTFFR</sequence>
<protein>
    <submittedName>
        <fullName evidence="2">Uncharacterized protein</fullName>
    </submittedName>
</protein>
<dbReference type="InterPro" id="IPR016024">
    <property type="entry name" value="ARM-type_fold"/>
</dbReference>
<dbReference type="Pfam" id="PF02985">
    <property type="entry name" value="HEAT"/>
    <property type="match status" value="1"/>
</dbReference>
<dbReference type="PANTHER" id="PTHR36498:SF1">
    <property type="entry name" value="TATA-BINDING PROTEIN-ASSOCIATED FACTOR 172"/>
    <property type="match status" value="1"/>
</dbReference>
<evidence type="ECO:0000313" key="2">
    <source>
        <dbReference type="EMBL" id="KAG0475519.1"/>
    </source>
</evidence>
<dbReference type="Proteomes" id="UP000639772">
    <property type="component" value="Chromosome 7"/>
</dbReference>
<keyword evidence="1" id="KW-0677">Repeat</keyword>
<accession>A0A835QMX0</accession>
<dbReference type="GO" id="GO:0016887">
    <property type="term" value="F:ATP hydrolysis activity"/>
    <property type="evidence" value="ECO:0007669"/>
    <property type="project" value="InterPro"/>
</dbReference>
<dbReference type="SUPFAM" id="SSF48371">
    <property type="entry name" value="ARM repeat"/>
    <property type="match status" value="1"/>
</dbReference>
<dbReference type="InterPro" id="IPR000357">
    <property type="entry name" value="HEAT"/>
</dbReference>
<dbReference type="EMBL" id="JADCNM010000007">
    <property type="protein sequence ID" value="KAG0475519.1"/>
    <property type="molecule type" value="Genomic_DNA"/>
</dbReference>
<dbReference type="PANTHER" id="PTHR36498">
    <property type="entry name" value="TATA-BINDING PROTEIN-ASSOCIATED FACTOR 172"/>
    <property type="match status" value="1"/>
</dbReference>
<gene>
    <name evidence="2" type="ORF">HPP92_015205</name>
</gene>
<dbReference type="FunFam" id="1.25.10.10:FF:000642">
    <property type="entry name" value="TATA-binding protein-associated factor BTAF1"/>
    <property type="match status" value="1"/>
</dbReference>
<evidence type="ECO:0000256" key="1">
    <source>
        <dbReference type="ARBA" id="ARBA00022737"/>
    </source>
</evidence>
<dbReference type="AlphaFoldDB" id="A0A835QMX0"/>
<proteinExistence type="predicted"/>
<comment type="caution">
    <text evidence="2">The sequence shown here is derived from an EMBL/GenBank/DDBJ whole genome shotgun (WGS) entry which is preliminary data.</text>
</comment>
<reference evidence="2 3" key="1">
    <citation type="journal article" date="2020" name="Nat. Food">
        <title>A phased Vanilla planifolia genome enables genetic improvement of flavour and production.</title>
        <authorList>
            <person name="Hasing T."/>
            <person name="Tang H."/>
            <person name="Brym M."/>
            <person name="Khazi F."/>
            <person name="Huang T."/>
            <person name="Chambers A.H."/>
        </authorList>
    </citation>
    <scope>NUCLEOTIDE SEQUENCE [LARGE SCALE GENOMIC DNA]</scope>
    <source>
        <tissue evidence="2">Leaf</tissue>
    </source>
</reference>